<dbReference type="InterPro" id="IPR009097">
    <property type="entry name" value="Cyclic_Pdiesterase"/>
</dbReference>
<evidence type="ECO:0000313" key="2">
    <source>
        <dbReference type="EMBL" id="CAF0948067.1"/>
    </source>
</evidence>
<name>A0A814D1M6_9BILA</name>
<evidence type="ECO:0000313" key="4">
    <source>
        <dbReference type="EMBL" id="CAF3724054.1"/>
    </source>
</evidence>
<dbReference type="EMBL" id="CAJOBA010003529">
    <property type="protein sequence ID" value="CAF3684776.1"/>
    <property type="molecule type" value="Genomic_DNA"/>
</dbReference>
<evidence type="ECO:0000313" key="3">
    <source>
        <dbReference type="EMBL" id="CAF3684776.1"/>
    </source>
</evidence>
<keyword evidence="5" id="KW-1185">Reference proteome</keyword>
<proteinExistence type="predicted"/>
<gene>
    <name evidence="2" type="ORF">GPM918_LOCUS11084</name>
    <name evidence="1" type="ORF">OVA965_LOCUS9805</name>
    <name evidence="4" type="ORF">SRO942_LOCUS11085</name>
    <name evidence="3" type="ORF">TMI583_LOCUS9801</name>
</gene>
<evidence type="ECO:0000313" key="1">
    <source>
        <dbReference type="EMBL" id="CAF0904651.1"/>
    </source>
</evidence>
<dbReference type="Proteomes" id="UP000677228">
    <property type="component" value="Unassembled WGS sequence"/>
</dbReference>
<dbReference type="EMBL" id="CAJOBC010002260">
    <property type="protein sequence ID" value="CAF3724054.1"/>
    <property type="molecule type" value="Genomic_DNA"/>
</dbReference>
<sequence length="370" mass="43586">MSKTYKTAICIIPPEKFWEKIQNIRSIHDKAYKRWMPHINLIYPFVTNEKENFKQMKETIEPILLKKFSKQPRIHIKFDENSFHYFNQKNTCTFHLSPNFPEKILELQQCIENIIPTYNELSKKSNDGFKPHLTLGQVSSHQINKILSDLKSDWKTIEFDLDEVYFISRENDDDPFIIKEVLLLHSDQETQIEIPVVEVINEPVKNILTNQFLLTVIPPSEFSTKIHLLFENTSFKPLKPFHLIIKKLSNNDMNEVQSKLQSFPKFNIEFDKNSMCYNYNTGKLFLRPKLNDNIVSLQKLVDYDNQGETIGMLLGEINKLDLTVLAEHFKQNWTITDFDVDRLHIIASDGNEQNSYHFTDTFILKQCSFS</sequence>
<dbReference type="Proteomes" id="UP000663829">
    <property type="component" value="Unassembled WGS sequence"/>
</dbReference>
<dbReference type="Proteomes" id="UP000682733">
    <property type="component" value="Unassembled WGS sequence"/>
</dbReference>
<protein>
    <recommendedName>
        <fullName evidence="6">2'-5' RNA ligase</fullName>
    </recommendedName>
</protein>
<dbReference type="PANTHER" id="PTHR37474:SF1">
    <property type="entry name" value="2'-5' RNA LIGASE FAMILY PROTEIN"/>
    <property type="match status" value="1"/>
</dbReference>
<dbReference type="EMBL" id="CAJNOK010003528">
    <property type="protein sequence ID" value="CAF0904651.1"/>
    <property type="molecule type" value="Genomic_DNA"/>
</dbReference>
<dbReference type="PANTHER" id="PTHR37474">
    <property type="entry name" value="RNA LIGASE/CYCLIC NUCLEOTIDE PHOSPHODIESTERASE"/>
    <property type="match status" value="1"/>
</dbReference>
<dbReference type="SUPFAM" id="SSF55144">
    <property type="entry name" value="LigT-like"/>
    <property type="match status" value="1"/>
</dbReference>
<dbReference type="EMBL" id="CAJNOQ010002260">
    <property type="protein sequence ID" value="CAF0948067.1"/>
    <property type="molecule type" value="Genomic_DNA"/>
</dbReference>
<dbReference type="Pfam" id="PF13563">
    <property type="entry name" value="2_5_RNA_ligase2"/>
    <property type="match status" value="1"/>
</dbReference>
<dbReference type="OrthoDB" id="10263155at2759"/>
<evidence type="ECO:0008006" key="6">
    <source>
        <dbReference type="Google" id="ProtNLM"/>
    </source>
</evidence>
<dbReference type="Proteomes" id="UP000681722">
    <property type="component" value="Unassembled WGS sequence"/>
</dbReference>
<organism evidence="2 5">
    <name type="scientific">Didymodactylos carnosus</name>
    <dbReference type="NCBI Taxonomy" id="1234261"/>
    <lineage>
        <taxon>Eukaryota</taxon>
        <taxon>Metazoa</taxon>
        <taxon>Spiralia</taxon>
        <taxon>Gnathifera</taxon>
        <taxon>Rotifera</taxon>
        <taxon>Eurotatoria</taxon>
        <taxon>Bdelloidea</taxon>
        <taxon>Philodinida</taxon>
        <taxon>Philodinidae</taxon>
        <taxon>Didymodactylos</taxon>
    </lineage>
</organism>
<evidence type="ECO:0000313" key="5">
    <source>
        <dbReference type="Proteomes" id="UP000663829"/>
    </source>
</evidence>
<dbReference type="AlphaFoldDB" id="A0A814D1M6"/>
<dbReference type="Gene3D" id="3.90.1140.10">
    <property type="entry name" value="Cyclic phosphodiesterase"/>
    <property type="match status" value="1"/>
</dbReference>
<accession>A0A814D1M6</accession>
<reference evidence="2" key="1">
    <citation type="submission" date="2021-02" db="EMBL/GenBank/DDBJ databases">
        <authorList>
            <person name="Nowell W R."/>
        </authorList>
    </citation>
    <scope>NUCLEOTIDE SEQUENCE</scope>
</reference>
<comment type="caution">
    <text evidence="2">The sequence shown here is derived from an EMBL/GenBank/DDBJ whole genome shotgun (WGS) entry which is preliminary data.</text>
</comment>